<feature type="region of interest" description="Disordered" evidence="1">
    <location>
        <begin position="1"/>
        <end position="22"/>
    </location>
</feature>
<evidence type="ECO:0000313" key="2">
    <source>
        <dbReference type="EMBL" id="CAG6629724.1"/>
    </source>
</evidence>
<protein>
    <submittedName>
        <fullName evidence="2">Uncharacterized protein</fullName>
    </submittedName>
</protein>
<feature type="region of interest" description="Disordered" evidence="1">
    <location>
        <begin position="36"/>
        <end position="75"/>
    </location>
</feature>
<reference evidence="2" key="1">
    <citation type="submission" date="2021-05" db="EMBL/GenBank/DDBJ databases">
        <authorList>
            <person name="Alioto T."/>
            <person name="Alioto T."/>
            <person name="Gomez Garrido J."/>
        </authorList>
    </citation>
    <scope>NUCLEOTIDE SEQUENCE</scope>
</reference>
<dbReference type="AlphaFoldDB" id="A0A8D8QDC6"/>
<name>A0A8D8QDC6_9HEMI</name>
<dbReference type="EMBL" id="HBUF01071630">
    <property type="protein sequence ID" value="CAG6629724.1"/>
    <property type="molecule type" value="Transcribed_RNA"/>
</dbReference>
<accession>A0A8D8QDC6</accession>
<feature type="compositionally biased region" description="Polar residues" evidence="1">
    <location>
        <begin position="50"/>
        <end position="63"/>
    </location>
</feature>
<proteinExistence type="predicted"/>
<evidence type="ECO:0000256" key="1">
    <source>
        <dbReference type="SAM" id="MobiDB-lite"/>
    </source>
</evidence>
<organism evidence="2">
    <name type="scientific">Cacopsylla melanoneura</name>
    <dbReference type="NCBI Taxonomy" id="428564"/>
    <lineage>
        <taxon>Eukaryota</taxon>
        <taxon>Metazoa</taxon>
        <taxon>Ecdysozoa</taxon>
        <taxon>Arthropoda</taxon>
        <taxon>Hexapoda</taxon>
        <taxon>Insecta</taxon>
        <taxon>Pterygota</taxon>
        <taxon>Neoptera</taxon>
        <taxon>Paraneoptera</taxon>
        <taxon>Hemiptera</taxon>
        <taxon>Sternorrhyncha</taxon>
        <taxon>Psylloidea</taxon>
        <taxon>Psyllidae</taxon>
        <taxon>Psyllinae</taxon>
        <taxon>Cacopsylla</taxon>
    </lineage>
</organism>
<sequence length="106" mass="11684">MLAILQNATNPKENSFDLSPILQNSTNSKENLFNLSPILQNSPKPKENSSDLSPILQNSTNPKEPQRKGSAADIETVDGIEYSEKLYIPQANRGKRTSGWSTAEPK</sequence>